<feature type="binding site" description="axial binding residue" evidence="5">
    <location>
        <position position="449"/>
    </location>
    <ligand>
        <name>heme</name>
        <dbReference type="ChEBI" id="CHEBI:30413"/>
    </ligand>
    <ligandPart>
        <name>Fe</name>
        <dbReference type="ChEBI" id="CHEBI:18248"/>
    </ligandPart>
</feature>
<dbReference type="InterPro" id="IPR050121">
    <property type="entry name" value="Cytochrome_P450_monoxygenase"/>
</dbReference>
<keyword evidence="5" id="KW-0349">Heme</keyword>
<dbReference type="Gene3D" id="1.10.630.10">
    <property type="entry name" value="Cytochrome P450"/>
    <property type="match status" value="1"/>
</dbReference>
<comment type="caution">
    <text evidence="6">The sequence shown here is derived from an EMBL/GenBank/DDBJ whole genome shotgun (WGS) entry which is preliminary data.</text>
</comment>
<dbReference type="GO" id="GO:0020037">
    <property type="term" value="F:heme binding"/>
    <property type="evidence" value="ECO:0007669"/>
    <property type="project" value="InterPro"/>
</dbReference>
<accession>A0A9W9VTH1</accession>
<keyword evidence="4 5" id="KW-0408">Iron</keyword>
<evidence type="ECO:0000313" key="7">
    <source>
        <dbReference type="Proteomes" id="UP001147747"/>
    </source>
</evidence>
<dbReference type="GO" id="GO:0005506">
    <property type="term" value="F:iron ion binding"/>
    <property type="evidence" value="ECO:0007669"/>
    <property type="project" value="InterPro"/>
</dbReference>
<evidence type="ECO:0000256" key="1">
    <source>
        <dbReference type="ARBA" id="ARBA00001971"/>
    </source>
</evidence>
<evidence type="ECO:0000256" key="2">
    <source>
        <dbReference type="ARBA" id="ARBA00022723"/>
    </source>
</evidence>
<dbReference type="InterPro" id="IPR002401">
    <property type="entry name" value="Cyt_P450_E_grp-I"/>
</dbReference>
<dbReference type="EMBL" id="JAPZBU010000009">
    <property type="protein sequence ID" value="KAJ5388855.1"/>
    <property type="molecule type" value="Genomic_DNA"/>
</dbReference>
<dbReference type="InterPro" id="IPR001128">
    <property type="entry name" value="Cyt_P450"/>
</dbReference>
<comment type="cofactor">
    <cofactor evidence="1 5">
        <name>heme</name>
        <dbReference type="ChEBI" id="CHEBI:30413"/>
    </cofactor>
</comment>
<dbReference type="PANTHER" id="PTHR24305">
    <property type="entry name" value="CYTOCHROME P450"/>
    <property type="match status" value="1"/>
</dbReference>
<dbReference type="OrthoDB" id="3934656at2759"/>
<dbReference type="PANTHER" id="PTHR24305:SF235">
    <property type="entry name" value="CYTOCHROME P450 MONOOXYGENASE APDB-RELATED"/>
    <property type="match status" value="1"/>
</dbReference>
<evidence type="ECO:0000313" key="6">
    <source>
        <dbReference type="EMBL" id="KAJ5388855.1"/>
    </source>
</evidence>
<proteinExistence type="predicted"/>
<keyword evidence="7" id="KW-1185">Reference proteome</keyword>
<dbReference type="GeneID" id="81375013"/>
<dbReference type="GO" id="GO:0016705">
    <property type="term" value="F:oxidoreductase activity, acting on paired donors, with incorporation or reduction of molecular oxygen"/>
    <property type="evidence" value="ECO:0007669"/>
    <property type="project" value="InterPro"/>
</dbReference>
<evidence type="ECO:0000256" key="3">
    <source>
        <dbReference type="ARBA" id="ARBA00023002"/>
    </source>
</evidence>
<dbReference type="RefSeq" id="XP_056486653.1">
    <property type="nucleotide sequence ID" value="XM_056636033.1"/>
</dbReference>
<evidence type="ECO:0000256" key="4">
    <source>
        <dbReference type="ARBA" id="ARBA00023004"/>
    </source>
</evidence>
<dbReference type="GO" id="GO:0004497">
    <property type="term" value="F:monooxygenase activity"/>
    <property type="evidence" value="ECO:0007669"/>
    <property type="project" value="InterPro"/>
</dbReference>
<reference evidence="6" key="2">
    <citation type="journal article" date="2023" name="IMA Fungus">
        <title>Comparative genomic study of the Penicillium genus elucidates a diverse pangenome and 15 lateral gene transfer events.</title>
        <authorList>
            <person name="Petersen C."/>
            <person name="Sorensen T."/>
            <person name="Nielsen M.R."/>
            <person name="Sondergaard T.E."/>
            <person name="Sorensen J.L."/>
            <person name="Fitzpatrick D.A."/>
            <person name="Frisvad J.C."/>
            <person name="Nielsen K.L."/>
        </authorList>
    </citation>
    <scope>NUCLEOTIDE SEQUENCE</scope>
    <source>
        <strain evidence="6">IBT 29677</strain>
    </source>
</reference>
<dbReference type="AlphaFoldDB" id="A0A9W9VTH1"/>
<dbReference type="PRINTS" id="PR00385">
    <property type="entry name" value="P450"/>
</dbReference>
<dbReference type="CDD" id="cd11060">
    <property type="entry name" value="CYP57A1-like"/>
    <property type="match status" value="1"/>
</dbReference>
<name>A0A9W9VTH1_9EURO</name>
<dbReference type="InterPro" id="IPR036396">
    <property type="entry name" value="Cyt_P450_sf"/>
</dbReference>
<organism evidence="6 7">
    <name type="scientific">Penicillium cosmopolitanum</name>
    <dbReference type="NCBI Taxonomy" id="1131564"/>
    <lineage>
        <taxon>Eukaryota</taxon>
        <taxon>Fungi</taxon>
        <taxon>Dikarya</taxon>
        <taxon>Ascomycota</taxon>
        <taxon>Pezizomycotina</taxon>
        <taxon>Eurotiomycetes</taxon>
        <taxon>Eurotiomycetidae</taxon>
        <taxon>Eurotiales</taxon>
        <taxon>Aspergillaceae</taxon>
        <taxon>Penicillium</taxon>
    </lineage>
</organism>
<sequence length="505" mass="57147">MLEILTFKFNPSPDLLFGVSIVLICFFISYRIHWHPLSHIPGPTLAKITGQWRNIRYWRGTWHDDILQVHRKYGRIVRIAPNEVSVVDGQAARLLYGNGAIALKTDWYTTWDSPVGPPSLFSIRDKKMHTYCRKRVAGAYSMTSVLRYEPDIQRCLDLLVTKLEDHAGQGVIANLSEWTSAFAYDVIACLAYGAPLGHLESGSDLMDIRKSLYFTFSFNACLGHYPGQSWLMTNCGTQFLLGVLGKDHFTEFLRWTSNMIQLQMARKADVEKSNLLQHFLNMKDDAGNPVQLQDVIAEAGSLVGAGADTTASAIRACLHAIYSRREVLDRLRAEIDEVYTANSEMGNLPYIKCQKLPFLAAVIKEAMRLNPSITFQLLRYVPPSGLVVDDKLIPPGYPVGISPLAQNRDVAIWGKDADEFRPERWLDPNRSRHLDANDLIFGGNGPRMCIGRNIALMEVFKSVAQIVRSLDLEIVHPQNPWRVASYWFSYQHDFFVKPQIRGSLN</sequence>
<keyword evidence="3" id="KW-0560">Oxidoreductase</keyword>
<dbReference type="PRINTS" id="PR00463">
    <property type="entry name" value="EP450I"/>
</dbReference>
<dbReference type="Pfam" id="PF00067">
    <property type="entry name" value="p450"/>
    <property type="match status" value="1"/>
</dbReference>
<reference evidence="6" key="1">
    <citation type="submission" date="2022-12" db="EMBL/GenBank/DDBJ databases">
        <authorList>
            <person name="Petersen C."/>
        </authorList>
    </citation>
    <scope>NUCLEOTIDE SEQUENCE</scope>
    <source>
        <strain evidence="6">IBT 29677</strain>
    </source>
</reference>
<dbReference type="Proteomes" id="UP001147747">
    <property type="component" value="Unassembled WGS sequence"/>
</dbReference>
<gene>
    <name evidence="6" type="ORF">N7509_011396</name>
</gene>
<dbReference type="SUPFAM" id="SSF48264">
    <property type="entry name" value="Cytochrome P450"/>
    <property type="match status" value="1"/>
</dbReference>
<protein>
    <submittedName>
        <fullName evidence="6">Pisatin demethylase</fullName>
    </submittedName>
</protein>
<dbReference type="GO" id="GO:0043386">
    <property type="term" value="P:mycotoxin biosynthetic process"/>
    <property type="evidence" value="ECO:0007669"/>
    <property type="project" value="UniProtKB-ARBA"/>
</dbReference>
<evidence type="ECO:0000256" key="5">
    <source>
        <dbReference type="PIRSR" id="PIRSR602401-1"/>
    </source>
</evidence>
<keyword evidence="2 5" id="KW-0479">Metal-binding</keyword>